<evidence type="ECO:0000313" key="2">
    <source>
        <dbReference type="Proteomes" id="UP000245125"/>
    </source>
</evidence>
<protein>
    <recommendedName>
        <fullName evidence="3">Plasmid stabilization system</fullName>
    </recommendedName>
</protein>
<dbReference type="Proteomes" id="UP000245125">
    <property type="component" value="Unassembled WGS sequence"/>
</dbReference>
<gene>
    <name evidence="1" type="ORF">NBG4_520001</name>
</gene>
<keyword evidence="2" id="KW-1185">Reference proteome</keyword>
<sequence length="89" mass="10851">MVVYEENVRKAVIKGSLPRDFFLRFNNVFISLDTTQDLSLFDIKKLKSSEKRTYYRVRKGKYRAIFYMKESNYFVISIAKREEVYDKWE</sequence>
<organism evidence="1 2">
    <name type="scientific">Candidatus Sulfobium mesophilum</name>
    <dbReference type="NCBI Taxonomy" id="2016548"/>
    <lineage>
        <taxon>Bacteria</taxon>
        <taxon>Pseudomonadati</taxon>
        <taxon>Nitrospirota</taxon>
        <taxon>Nitrospiria</taxon>
        <taxon>Nitrospirales</taxon>
        <taxon>Nitrospiraceae</taxon>
        <taxon>Candidatus Sulfobium</taxon>
    </lineage>
</organism>
<evidence type="ECO:0000313" key="1">
    <source>
        <dbReference type="EMBL" id="SPQ01374.1"/>
    </source>
</evidence>
<accession>A0A2U3QIY8</accession>
<evidence type="ECO:0008006" key="3">
    <source>
        <dbReference type="Google" id="ProtNLM"/>
    </source>
</evidence>
<name>A0A2U3QIY8_9BACT</name>
<proteinExistence type="predicted"/>
<dbReference type="AlphaFoldDB" id="A0A2U3QIY8"/>
<dbReference type="SUPFAM" id="SSF143011">
    <property type="entry name" value="RelE-like"/>
    <property type="match status" value="1"/>
</dbReference>
<dbReference type="EMBL" id="OUUY01000100">
    <property type="protein sequence ID" value="SPQ01374.1"/>
    <property type="molecule type" value="Genomic_DNA"/>
</dbReference>
<dbReference type="Gene3D" id="3.30.2310.20">
    <property type="entry name" value="RelE-like"/>
    <property type="match status" value="1"/>
</dbReference>
<dbReference type="InterPro" id="IPR035093">
    <property type="entry name" value="RelE/ParE_toxin_dom_sf"/>
</dbReference>
<reference evidence="2" key="1">
    <citation type="submission" date="2018-03" db="EMBL/GenBank/DDBJ databases">
        <authorList>
            <person name="Zecchin S."/>
        </authorList>
    </citation>
    <scope>NUCLEOTIDE SEQUENCE [LARGE SCALE GENOMIC DNA]</scope>
</reference>